<proteinExistence type="predicted"/>
<gene>
    <name evidence="3" type="ORF">M378DRAFT_180408</name>
</gene>
<dbReference type="STRING" id="946122.A0A0C2WUS5"/>
<accession>A0A0C2WUS5</accession>
<dbReference type="HOGENOM" id="CLU_723557_0_0_1"/>
<dbReference type="OrthoDB" id="3265169at2759"/>
<protein>
    <recommendedName>
        <fullName evidence="2">DUF6699 domain-containing protein</fullName>
    </recommendedName>
</protein>
<feature type="domain" description="DUF6699" evidence="2">
    <location>
        <begin position="236"/>
        <end position="370"/>
    </location>
</feature>
<evidence type="ECO:0000313" key="4">
    <source>
        <dbReference type="Proteomes" id="UP000054549"/>
    </source>
</evidence>
<dbReference type="EMBL" id="KN818297">
    <property type="protein sequence ID" value="KIL60531.1"/>
    <property type="molecule type" value="Genomic_DNA"/>
</dbReference>
<evidence type="ECO:0000259" key="2">
    <source>
        <dbReference type="Pfam" id="PF20415"/>
    </source>
</evidence>
<dbReference type="Pfam" id="PF20415">
    <property type="entry name" value="DUF6699"/>
    <property type="match status" value="1"/>
</dbReference>
<feature type="compositionally biased region" description="Basic residues" evidence="1">
    <location>
        <begin position="146"/>
        <end position="155"/>
    </location>
</feature>
<evidence type="ECO:0000313" key="3">
    <source>
        <dbReference type="EMBL" id="KIL60531.1"/>
    </source>
</evidence>
<dbReference type="Proteomes" id="UP000054549">
    <property type="component" value="Unassembled WGS sequence"/>
</dbReference>
<sequence length="382" mass="42463">MNINDWSDMPHAVDADTGAFIPPPANGLPMSSPLIQGRTINGGTPYPHYAAHLPSPSSTPHHPASAYPPWAAPVTPIYAPSFGLPSPASYGPYTPMSPGYISPSPVTPLSYFPSLPGQPVTATPPYGLTSSLSLDAYGYPLSPSHGGRKKRRSGSHSRSPLVRNDYQLWKGPDTYSLKNLAKRPRDWRSDYSPRSGFASYIITLGKNPSDVPEFTDPVKRTLNTLLLFKATESAMYWNLRRSPTVGEVEFNRLDRTFNRIDLLQLATSPPADQMRLCHPKLPWYIDVFKTHPNGITIGDLLHTIHSQLSTQIRPRHYYNEELDDVHRGVLYAAYSHRCEGKRELAERGILQVDFLADKYVLLGLVKGKNGMWEMKTGHGDDC</sequence>
<evidence type="ECO:0000256" key="1">
    <source>
        <dbReference type="SAM" id="MobiDB-lite"/>
    </source>
</evidence>
<name>A0A0C2WUS5_AMAMK</name>
<keyword evidence="4" id="KW-1185">Reference proteome</keyword>
<dbReference type="InterPro" id="IPR046522">
    <property type="entry name" value="DUF6699"/>
</dbReference>
<organism evidence="3 4">
    <name type="scientific">Amanita muscaria (strain Koide BX008)</name>
    <dbReference type="NCBI Taxonomy" id="946122"/>
    <lineage>
        <taxon>Eukaryota</taxon>
        <taxon>Fungi</taxon>
        <taxon>Dikarya</taxon>
        <taxon>Basidiomycota</taxon>
        <taxon>Agaricomycotina</taxon>
        <taxon>Agaricomycetes</taxon>
        <taxon>Agaricomycetidae</taxon>
        <taxon>Agaricales</taxon>
        <taxon>Pluteineae</taxon>
        <taxon>Amanitaceae</taxon>
        <taxon>Amanita</taxon>
    </lineage>
</organism>
<reference evidence="3 4" key="1">
    <citation type="submission" date="2014-04" db="EMBL/GenBank/DDBJ databases">
        <title>Evolutionary Origins and Diversification of the Mycorrhizal Mutualists.</title>
        <authorList>
            <consortium name="DOE Joint Genome Institute"/>
            <consortium name="Mycorrhizal Genomics Consortium"/>
            <person name="Kohler A."/>
            <person name="Kuo A."/>
            <person name="Nagy L.G."/>
            <person name="Floudas D."/>
            <person name="Copeland A."/>
            <person name="Barry K.W."/>
            <person name="Cichocki N."/>
            <person name="Veneault-Fourrey C."/>
            <person name="LaButti K."/>
            <person name="Lindquist E.A."/>
            <person name="Lipzen A."/>
            <person name="Lundell T."/>
            <person name="Morin E."/>
            <person name="Murat C."/>
            <person name="Riley R."/>
            <person name="Ohm R."/>
            <person name="Sun H."/>
            <person name="Tunlid A."/>
            <person name="Henrissat B."/>
            <person name="Grigoriev I.V."/>
            <person name="Hibbett D.S."/>
            <person name="Martin F."/>
        </authorList>
    </citation>
    <scope>NUCLEOTIDE SEQUENCE [LARGE SCALE GENOMIC DNA]</scope>
    <source>
        <strain evidence="3 4">Koide BX008</strain>
    </source>
</reference>
<feature type="region of interest" description="Disordered" evidence="1">
    <location>
        <begin position="142"/>
        <end position="163"/>
    </location>
</feature>
<dbReference type="InParanoid" id="A0A0C2WUS5"/>
<dbReference type="AlphaFoldDB" id="A0A0C2WUS5"/>